<dbReference type="Pfam" id="PF00651">
    <property type="entry name" value="BTB"/>
    <property type="match status" value="1"/>
</dbReference>
<evidence type="ECO:0000259" key="1">
    <source>
        <dbReference type="PROSITE" id="PS50097"/>
    </source>
</evidence>
<proteinExistence type="predicted"/>
<dbReference type="SUPFAM" id="SSF54695">
    <property type="entry name" value="POZ domain"/>
    <property type="match status" value="1"/>
</dbReference>
<dbReference type="InterPro" id="IPR000210">
    <property type="entry name" value="BTB/POZ_dom"/>
</dbReference>
<organism evidence="2 3">
    <name type="scientific">Aquatica leii</name>
    <dbReference type="NCBI Taxonomy" id="1421715"/>
    <lineage>
        <taxon>Eukaryota</taxon>
        <taxon>Metazoa</taxon>
        <taxon>Ecdysozoa</taxon>
        <taxon>Arthropoda</taxon>
        <taxon>Hexapoda</taxon>
        <taxon>Insecta</taxon>
        <taxon>Pterygota</taxon>
        <taxon>Neoptera</taxon>
        <taxon>Endopterygota</taxon>
        <taxon>Coleoptera</taxon>
        <taxon>Polyphaga</taxon>
        <taxon>Elateriformia</taxon>
        <taxon>Elateroidea</taxon>
        <taxon>Lampyridae</taxon>
        <taxon>Luciolinae</taxon>
        <taxon>Aquatica</taxon>
    </lineage>
</organism>
<dbReference type="SMART" id="SM00225">
    <property type="entry name" value="BTB"/>
    <property type="match status" value="1"/>
</dbReference>
<dbReference type="PANTHER" id="PTHR24410:SF23">
    <property type="entry name" value="BTB DOMAIN-CONTAINING PROTEIN-RELATED"/>
    <property type="match status" value="1"/>
</dbReference>
<name>A0AAN7SI11_9COLE</name>
<feature type="domain" description="BTB" evidence="1">
    <location>
        <begin position="36"/>
        <end position="100"/>
    </location>
</feature>
<reference evidence="3" key="1">
    <citation type="submission" date="2023-01" db="EMBL/GenBank/DDBJ databases">
        <title>Key to firefly adult light organ development and bioluminescence: homeobox transcription factors regulate luciferase expression and transportation to peroxisome.</title>
        <authorList>
            <person name="Fu X."/>
        </authorList>
    </citation>
    <scope>NUCLEOTIDE SEQUENCE [LARGE SCALE GENOMIC DNA]</scope>
</reference>
<comment type="caution">
    <text evidence="2">The sequence shown here is derived from an EMBL/GenBank/DDBJ whole genome shotgun (WGS) entry which is preliminary data.</text>
</comment>
<protein>
    <recommendedName>
        <fullName evidence="1">BTB domain-containing protein</fullName>
    </recommendedName>
</protein>
<dbReference type="EMBL" id="JARPUR010000002">
    <property type="protein sequence ID" value="KAK4881069.1"/>
    <property type="molecule type" value="Genomic_DNA"/>
</dbReference>
<dbReference type="AlphaFoldDB" id="A0AAN7SI11"/>
<dbReference type="CDD" id="cd18186">
    <property type="entry name" value="BTB_POZ_ZBTB_KLHL-like"/>
    <property type="match status" value="1"/>
</dbReference>
<keyword evidence="3" id="KW-1185">Reference proteome</keyword>
<evidence type="ECO:0000313" key="2">
    <source>
        <dbReference type="EMBL" id="KAK4881069.1"/>
    </source>
</evidence>
<sequence length="144" mass="16431">MNKQDNGESRFFIRWETHSKCMTSVMCSLMEHQSLVDVAICCGTNTIHAHKCVLAANSQYFREQLEKNLGTEQIIITGLDFTIVKSIIEYMYCGVTQILKKNLKYTIAAAKFFQLRGLQVLVGDQPDLRYEADLIHIPPPVFLT</sequence>
<dbReference type="InterPro" id="IPR051481">
    <property type="entry name" value="BTB-POZ/Galectin-3-binding"/>
</dbReference>
<dbReference type="PANTHER" id="PTHR24410">
    <property type="entry name" value="HL07962P-RELATED"/>
    <property type="match status" value="1"/>
</dbReference>
<dbReference type="InterPro" id="IPR011333">
    <property type="entry name" value="SKP1/BTB/POZ_sf"/>
</dbReference>
<dbReference type="Proteomes" id="UP001353858">
    <property type="component" value="Unassembled WGS sequence"/>
</dbReference>
<gene>
    <name evidence="2" type="ORF">RN001_004388</name>
</gene>
<dbReference type="PROSITE" id="PS50097">
    <property type="entry name" value="BTB"/>
    <property type="match status" value="1"/>
</dbReference>
<accession>A0AAN7SI11</accession>
<dbReference type="Gene3D" id="3.30.710.10">
    <property type="entry name" value="Potassium Channel Kv1.1, Chain A"/>
    <property type="match status" value="1"/>
</dbReference>
<evidence type="ECO:0000313" key="3">
    <source>
        <dbReference type="Proteomes" id="UP001353858"/>
    </source>
</evidence>